<gene>
    <name evidence="11" type="ORF">H9861_05490</name>
</gene>
<keyword evidence="2" id="KW-1003">Cell membrane</keyword>
<dbReference type="GO" id="GO:0016747">
    <property type="term" value="F:acyltransferase activity, transferring groups other than amino-acyl groups"/>
    <property type="evidence" value="ECO:0007669"/>
    <property type="project" value="InterPro"/>
</dbReference>
<comment type="subcellular location">
    <subcellularLocation>
        <location evidence="1">Cell membrane</location>
        <topology evidence="1">Multi-pass membrane protein</topology>
    </subcellularLocation>
</comment>
<dbReference type="SUPFAM" id="SSF52266">
    <property type="entry name" value="SGNH hydrolase"/>
    <property type="match status" value="1"/>
</dbReference>
<dbReference type="Gene3D" id="3.40.50.1110">
    <property type="entry name" value="SGNH hydrolase"/>
    <property type="match status" value="1"/>
</dbReference>
<feature type="transmembrane region" description="Helical" evidence="9">
    <location>
        <begin position="381"/>
        <end position="400"/>
    </location>
</feature>
<evidence type="ECO:0000256" key="6">
    <source>
        <dbReference type="ARBA" id="ARBA00023136"/>
    </source>
</evidence>
<sequence>MSKRLKNSRYITGFDGIRTLAVVGVIFYHLLPGSIKGGFLGVPIFFVVSGYLITDLMLQEWDQNGYIGIKDFYTRRIHRLYPALVAMIFITTAYITLFQRALLQHIRDVIITNLTYVYNWYEIIHHQSYFDKFGTPSPFTHLWSLSIEGQFYLIWPVVVVLLMKFVKNKTRIFWGLMVLAMSSAMLMAGLYHPGQDPSRVYYGTDTRMFSILLGAGLAFIWPSSKLKKNLDKGFRWFLNGVGIAALIGILYMFATVNGEGTFVYRGGMLILSILSMIFVATVAHPGADMNRLMTNKIFDWIGKRSYGIYIYQYPVMVFYEAAVKNIGNHPWLNALIEIAIILVISDLSYRFIERPLRRTEFKKVAIKIRDSFKRGTRNWKVQLGVLAATMIFGVAAYGAIAEPKQQTSAQADGQQLEKKIAKNEDEVKKHNEELKNQKMSSVASSATSSQSKQAYFDKNGKLTPAGQKAAQSMQITAVGDSVMADAASTLQKEFPKMYINAKVGRQASAAPDILQTLKNQNQLAPNVLLSLGTNGTIEQSDLDKIMSIIGKDRNVYWLNVHVPTRSWQNEVNSTLNNAKKKYPNLHVLDWYDYSNGKTDWFYADNVHPNENGLKYYGDFVLHGILGQGN</sequence>
<feature type="domain" description="Acyltransferase 3" evidence="10">
    <location>
        <begin position="12"/>
        <end position="349"/>
    </location>
</feature>
<feature type="transmembrane region" description="Helical" evidence="9">
    <location>
        <begin position="334"/>
        <end position="352"/>
    </location>
</feature>
<keyword evidence="3" id="KW-0808">Transferase</keyword>
<evidence type="ECO:0000256" key="5">
    <source>
        <dbReference type="ARBA" id="ARBA00022989"/>
    </source>
</evidence>
<keyword evidence="4 9" id="KW-0812">Transmembrane</keyword>
<feature type="transmembrane region" description="Helical" evidence="9">
    <location>
        <begin position="37"/>
        <end position="58"/>
    </location>
</feature>
<feature type="transmembrane region" description="Helical" evidence="9">
    <location>
        <begin position="173"/>
        <end position="194"/>
    </location>
</feature>
<reference evidence="11" key="1">
    <citation type="journal article" date="2021" name="PeerJ">
        <title>Extensive microbial diversity within the chicken gut microbiome revealed by metagenomics and culture.</title>
        <authorList>
            <person name="Gilroy R."/>
            <person name="Ravi A."/>
            <person name="Getino M."/>
            <person name="Pursley I."/>
            <person name="Horton D.L."/>
            <person name="Alikhan N.F."/>
            <person name="Baker D."/>
            <person name="Gharbi K."/>
            <person name="Hall N."/>
            <person name="Watson M."/>
            <person name="Adriaenssens E.M."/>
            <person name="Foster-Nyarko E."/>
            <person name="Jarju S."/>
            <person name="Secka A."/>
            <person name="Antonio M."/>
            <person name="Oren A."/>
            <person name="Chaudhuri R.R."/>
            <person name="La Ragione R."/>
            <person name="Hildebrand F."/>
            <person name="Pallen M.J."/>
        </authorList>
    </citation>
    <scope>NUCLEOTIDE SEQUENCE</scope>
    <source>
        <strain evidence="11">6627</strain>
    </source>
</reference>
<evidence type="ECO:0000313" key="12">
    <source>
        <dbReference type="Proteomes" id="UP000823963"/>
    </source>
</evidence>
<name>A0A9D1UXN2_9LACO</name>
<evidence type="ECO:0000256" key="1">
    <source>
        <dbReference type="ARBA" id="ARBA00004651"/>
    </source>
</evidence>
<feature type="transmembrane region" description="Helical" evidence="9">
    <location>
        <begin position="304"/>
        <end position="322"/>
    </location>
</feature>
<feature type="transmembrane region" description="Helical" evidence="9">
    <location>
        <begin position="236"/>
        <end position="256"/>
    </location>
</feature>
<accession>A0A9D1UXN2</accession>
<dbReference type="EMBL" id="DXFP01000051">
    <property type="protein sequence ID" value="HIX02189.1"/>
    <property type="molecule type" value="Genomic_DNA"/>
</dbReference>
<feature type="transmembrane region" description="Helical" evidence="9">
    <location>
        <begin position="12"/>
        <end position="31"/>
    </location>
</feature>
<evidence type="ECO:0000259" key="10">
    <source>
        <dbReference type="Pfam" id="PF01757"/>
    </source>
</evidence>
<dbReference type="GO" id="GO:0009103">
    <property type="term" value="P:lipopolysaccharide biosynthetic process"/>
    <property type="evidence" value="ECO:0007669"/>
    <property type="project" value="TreeGrafter"/>
</dbReference>
<dbReference type="PANTHER" id="PTHR23028:SF53">
    <property type="entry name" value="ACYL_TRANSF_3 DOMAIN-CONTAINING PROTEIN"/>
    <property type="match status" value="1"/>
</dbReference>
<dbReference type="Pfam" id="PF01757">
    <property type="entry name" value="Acyl_transf_3"/>
    <property type="match status" value="1"/>
</dbReference>
<evidence type="ECO:0000256" key="9">
    <source>
        <dbReference type="SAM" id="Phobius"/>
    </source>
</evidence>
<keyword evidence="7" id="KW-0012">Acyltransferase</keyword>
<keyword evidence="8" id="KW-0175">Coiled coil</keyword>
<keyword evidence="5 9" id="KW-1133">Transmembrane helix</keyword>
<dbReference type="PANTHER" id="PTHR23028">
    <property type="entry name" value="ACETYLTRANSFERASE"/>
    <property type="match status" value="1"/>
</dbReference>
<feature type="transmembrane region" description="Helical" evidence="9">
    <location>
        <begin position="262"/>
        <end position="283"/>
    </location>
</feature>
<evidence type="ECO:0000256" key="7">
    <source>
        <dbReference type="ARBA" id="ARBA00023315"/>
    </source>
</evidence>
<feature type="transmembrane region" description="Helical" evidence="9">
    <location>
        <begin position="79"/>
        <end position="97"/>
    </location>
</feature>
<organism evidence="11 12">
    <name type="scientific">Candidatus Ligilactobacillus excrementigallinarum</name>
    <dbReference type="NCBI Taxonomy" id="2838641"/>
    <lineage>
        <taxon>Bacteria</taxon>
        <taxon>Bacillati</taxon>
        <taxon>Bacillota</taxon>
        <taxon>Bacilli</taxon>
        <taxon>Lactobacillales</taxon>
        <taxon>Lactobacillaceae</taxon>
        <taxon>Ligilactobacillus</taxon>
    </lineage>
</organism>
<dbReference type="CDD" id="cd01840">
    <property type="entry name" value="SGNH_hydrolase_yrhL_like"/>
    <property type="match status" value="1"/>
</dbReference>
<evidence type="ECO:0000313" key="11">
    <source>
        <dbReference type="EMBL" id="HIX02189.1"/>
    </source>
</evidence>
<evidence type="ECO:0000256" key="3">
    <source>
        <dbReference type="ARBA" id="ARBA00022679"/>
    </source>
</evidence>
<dbReference type="InterPro" id="IPR050879">
    <property type="entry name" value="Acyltransferase_3"/>
</dbReference>
<feature type="transmembrane region" description="Helical" evidence="9">
    <location>
        <begin position="149"/>
        <end position="166"/>
    </location>
</feature>
<dbReference type="InterPro" id="IPR036514">
    <property type="entry name" value="SGNH_hydro_sf"/>
</dbReference>
<protein>
    <submittedName>
        <fullName evidence="11">Acetyltransferase</fullName>
    </submittedName>
</protein>
<evidence type="ECO:0000256" key="2">
    <source>
        <dbReference type="ARBA" id="ARBA00022475"/>
    </source>
</evidence>
<proteinExistence type="predicted"/>
<evidence type="ECO:0000256" key="4">
    <source>
        <dbReference type="ARBA" id="ARBA00022692"/>
    </source>
</evidence>
<dbReference type="Proteomes" id="UP000823963">
    <property type="component" value="Unassembled WGS sequence"/>
</dbReference>
<feature type="coiled-coil region" evidence="8">
    <location>
        <begin position="413"/>
        <end position="440"/>
    </location>
</feature>
<reference evidence="11" key="2">
    <citation type="submission" date="2021-04" db="EMBL/GenBank/DDBJ databases">
        <authorList>
            <person name="Gilroy R."/>
        </authorList>
    </citation>
    <scope>NUCLEOTIDE SEQUENCE</scope>
    <source>
        <strain evidence="11">6627</strain>
    </source>
</reference>
<dbReference type="GO" id="GO:0005886">
    <property type="term" value="C:plasma membrane"/>
    <property type="evidence" value="ECO:0007669"/>
    <property type="project" value="UniProtKB-SubCell"/>
</dbReference>
<keyword evidence="6 9" id="KW-0472">Membrane</keyword>
<evidence type="ECO:0000256" key="8">
    <source>
        <dbReference type="SAM" id="Coils"/>
    </source>
</evidence>
<comment type="caution">
    <text evidence="11">The sequence shown here is derived from an EMBL/GenBank/DDBJ whole genome shotgun (WGS) entry which is preliminary data.</text>
</comment>
<dbReference type="AlphaFoldDB" id="A0A9D1UXN2"/>
<feature type="transmembrane region" description="Helical" evidence="9">
    <location>
        <begin position="206"/>
        <end position="224"/>
    </location>
</feature>
<dbReference type="InterPro" id="IPR002656">
    <property type="entry name" value="Acyl_transf_3_dom"/>
</dbReference>